<dbReference type="FunCoup" id="A0A200QJU9">
    <property type="interactions" value="157"/>
</dbReference>
<dbReference type="Proteomes" id="UP000195402">
    <property type="component" value="Unassembled WGS sequence"/>
</dbReference>
<dbReference type="Gene3D" id="2.80.10.50">
    <property type="match status" value="1"/>
</dbReference>
<dbReference type="EMBL" id="MVGT01001847">
    <property type="protein sequence ID" value="OVA10715.1"/>
    <property type="molecule type" value="Genomic_DNA"/>
</dbReference>
<dbReference type="InterPro" id="IPR002160">
    <property type="entry name" value="Prot_inh_Kunz-lg"/>
</dbReference>
<gene>
    <name evidence="1" type="ORF">BVC80_645g29</name>
</gene>
<organism evidence="1 2">
    <name type="scientific">Macleaya cordata</name>
    <name type="common">Five-seeded plume-poppy</name>
    <name type="synonym">Bocconia cordata</name>
    <dbReference type="NCBI Taxonomy" id="56857"/>
    <lineage>
        <taxon>Eukaryota</taxon>
        <taxon>Viridiplantae</taxon>
        <taxon>Streptophyta</taxon>
        <taxon>Embryophyta</taxon>
        <taxon>Tracheophyta</taxon>
        <taxon>Spermatophyta</taxon>
        <taxon>Magnoliopsida</taxon>
        <taxon>Ranunculales</taxon>
        <taxon>Papaveraceae</taxon>
        <taxon>Papaveroideae</taxon>
        <taxon>Macleaya</taxon>
    </lineage>
</organism>
<comment type="caution">
    <text evidence="1">The sequence shown here is derived from an EMBL/GenBank/DDBJ whole genome shotgun (WGS) entry which is preliminary data.</text>
</comment>
<name>A0A200QJU9_MACCD</name>
<dbReference type="GO" id="GO:0004866">
    <property type="term" value="F:endopeptidase inhibitor activity"/>
    <property type="evidence" value="ECO:0007669"/>
    <property type="project" value="InterPro"/>
</dbReference>
<reference evidence="1 2" key="1">
    <citation type="journal article" date="2017" name="Mol. Plant">
        <title>The Genome of Medicinal Plant Macleaya cordata Provides New Insights into Benzylisoquinoline Alkaloids Metabolism.</title>
        <authorList>
            <person name="Liu X."/>
            <person name="Liu Y."/>
            <person name="Huang P."/>
            <person name="Ma Y."/>
            <person name="Qing Z."/>
            <person name="Tang Q."/>
            <person name="Cao H."/>
            <person name="Cheng P."/>
            <person name="Zheng Y."/>
            <person name="Yuan Z."/>
            <person name="Zhou Y."/>
            <person name="Liu J."/>
            <person name="Tang Z."/>
            <person name="Zhuo Y."/>
            <person name="Zhang Y."/>
            <person name="Yu L."/>
            <person name="Huang J."/>
            <person name="Yang P."/>
            <person name="Peng Q."/>
            <person name="Zhang J."/>
            <person name="Jiang W."/>
            <person name="Zhang Z."/>
            <person name="Lin K."/>
            <person name="Ro D.K."/>
            <person name="Chen X."/>
            <person name="Xiong X."/>
            <person name="Shang Y."/>
            <person name="Huang S."/>
            <person name="Zeng J."/>
        </authorList>
    </citation>
    <scope>NUCLEOTIDE SEQUENCE [LARGE SCALE GENOMIC DNA]</scope>
    <source>
        <strain evidence="2">cv. BLH2017</strain>
        <tissue evidence="1">Root</tissue>
    </source>
</reference>
<dbReference type="OrthoDB" id="1872570at2759"/>
<dbReference type="SMART" id="SM00452">
    <property type="entry name" value="STI"/>
    <property type="match status" value="1"/>
</dbReference>
<dbReference type="InterPro" id="IPR011065">
    <property type="entry name" value="Kunitz_inhibitor_STI-like_sf"/>
</dbReference>
<dbReference type="SUPFAM" id="SSF50386">
    <property type="entry name" value="STI-like"/>
    <property type="match status" value="1"/>
</dbReference>
<dbReference type="Pfam" id="PF00197">
    <property type="entry name" value="Kunitz_legume"/>
    <property type="match status" value="1"/>
</dbReference>
<accession>A0A200QJU9</accession>
<dbReference type="PANTHER" id="PTHR33107">
    <property type="entry name" value="KUNITZ TRYPSIN INHIBITOR 2"/>
    <property type="match status" value="1"/>
</dbReference>
<sequence>MRNTYFFFLSASSLPQLQSNIISADSSHESICDITGSKSVRDISGHKLRTGIDYYILPVIRGKGGGLALGSKLNGTQCPLDVVQDQPEISDGLPLTFTPVDPKKKKIRISTDLNIKFSGLTICVQSMVWQLADIDESTGQRFIKTSGVEGNPGPETVENWFKIERDGDGDYKLVFCPSVCTACIVTCRDIGIYVGEDGVGRLALTDGTAFKVMFKKAYSAVSED</sequence>
<dbReference type="InParanoid" id="A0A200QJU9"/>
<protein>
    <submittedName>
        <fullName evidence="1">Proteinase inhibitor I3</fullName>
    </submittedName>
</protein>
<keyword evidence="2" id="KW-1185">Reference proteome</keyword>
<dbReference type="CDD" id="cd23375">
    <property type="entry name" value="beta-trefoil_STI_VvMLP-like"/>
    <property type="match status" value="1"/>
</dbReference>
<dbReference type="AlphaFoldDB" id="A0A200QJU9"/>
<evidence type="ECO:0000313" key="1">
    <source>
        <dbReference type="EMBL" id="OVA10715.1"/>
    </source>
</evidence>
<proteinExistence type="predicted"/>
<dbReference type="PANTHER" id="PTHR33107:SF5">
    <property type="entry name" value="KUNITZ TRYPSIN INHIBITOR 5"/>
    <property type="match status" value="1"/>
</dbReference>
<dbReference type="PRINTS" id="PR00291">
    <property type="entry name" value="KUNITZINHBTR"/>
</dbReference>
<dbReference type="STRING" id="56857.A0A200QJU9"/>
<evidence type="ECO:0000313" key="2">
    <source>
        <dbReference type="Proteomes" id="UP000195402"/>
    </source>
</evidence>
<dbReference type="OMA" id="VYCPSVF"/>